<gene>
    <name evidence="4" type="ORF">OBBRIDRAFT_788364</name>
</gene>
<protein>
    <recommendedName>
        <fullName evidence="6">Angiogenic factor with G patch and FHA domains 1</fullName>
    </recommendedName>
</protein>
<evidence type="ECO:0000313" key="5">
    <source>
        <dbReference type="Proteomes" id="UP000250043"/>
    </source>
</evidence>
<feature type="compositionally biased region" description="Basic and acidic residues" evidence="1">
    <location>
        <begin position="242"/>
        <end position="261"/>
    </location>
</feature>
<dbReference type="InterPro" id="IPR000253">
    <property type="entry name" value="FHA_dom"/>
</dbReference>
<dbReference type="GO" id="GO:0003676">
    <property type="term" value="F:nucleic acid binding"/>
    <property type="evidence" value="ECO:0007669"/>
    <property type="project" value="InterPro"/>
</dbReference>
<feature type="region of interest" description="Disordered" evidence="1">
    <location>
        <begin position="164"/>
        <end position="197"/>
    </location>
</feature>
<feature type="compositionally biased region" description="Basic and acidic residues" evidence="1">
    <location>
        <begin position="288"/>
        <end position="306"/>
    </location>
</feature>
<accession>A0A8E2J684</accession>
<dbReference type="AlphaFoldDB" id="A0A8E2J684"/>
<dbReference type="Gene3D" id="2.60.200.20">
    <property type="match status" value="1"/>
</dbReference>
<reference evidence="4 5" key="1">
    <citation type="submission" date="2016-07" db="EMBL/GenBank/DDBJ databases">
        <title>Draft genome of the white-rot fungus Obba rivulosa 3A-2.</title>
        <authorList>
            <consortium name="DOE Joint Genome Institute"/>
            <person name="Miettinen O."/>
            <person name="Riley R."/>
            <person name="Acob R."/>
            <person name="Barry K."/>
            <person name="Cullen D."/>
            <person name="De Vries R."/>
            <person name="Hainaut M."/>
            <person name="Hatakka A."/>
            <person name="Henrissat B."/>
            <person name="Hilden K."/>
            <person name="Kuo R."/>
            <person name="Labutti K."/>
            <person name="Lipzen A."/>
            <person name="Makela M.R."/>
            <person name="Sandor L."/>
            <person name="Spatafora J.W."/>
            <person name="Grigoriev I.V."/>
            <person name="Hibbett D.S."/>
        </authorList>
    </citation>
    <scope>NUCLEOTIDE SEQUENCE [LARGE SCALE GENOMIC DNA]</scope>
    <source>
        <strain evidence="4 5">3A-2</strain>
    </source>
</reference>
<evidence type="ECO:0000259" key="2">
    <source>
        <dbReference type="PROSITE" id="PS50006"/>
    </source>
</evidence>
<dbReference type="InterPro" id="IPR000467">
    <property type="entry name" value="G_patch_dom"/>
</dbReference>
<feature type="domain" description="G-patch" evidence="3">
    <location>
        <begin position="359"/>
        <end position="408"/>
    </location>
</feature>
<dbReference type="OrthoDB" id="21470at2759"/>
<evidence type="ECO:0000256" key="1">
    <source>
        <dbReference type="SAM" id="MobiDB-lite"/>
    </source>
</evidence>
<dbReference type="SUPFAM" id="SSF49879">
    <property type="entry name" value="SMAD/FHA domain"/>
    <property type="match status" value="1"/>
</dbReference>
<organism evidence="4 5">
    <name type="scientific">Obba rivulosa</name>
    <dbReference type="NCBI Taxonomy" id="1052685"/>
    <lineage>
        <taxon>Eukaryota</taxon>
        <taxon>Fungi</taxon>
        <taxon>Dikarya</taxon>
        <taxon>Basidiomycota</taxon>
        <taxon>Agaricomycotina</taxon>
        <taxon>Agaricomycetes</taxon>
        <taxon>Polyporales</taxon>
        <taxon>Gelatoporiaceae</taxon>
        <taxon>Obba</taxon>
    </lineage>
</organism>
<feature type="region of interest" description="Disordered" evidence="1">
    <location>
        <begin position="1"/>
        <end position="73"/>
    </location>
</feature>
<evidence type="ECO:0000259" key="3">
    <source>
        <dbReference type="PROSITE" id="PS50174"/>
    </source>
</evidence>
<feature type="region of interest" description="Disordered" evidence="1">
    <location>
        <begin position="286"/>
        <end position="362"/>
    </location>
</feature>
<name>A0A8E2J684_9APHY</name>
<proteinExistence type="predicted"/>
<feature type="region of interest" description="Disordered" evidence="1">
    <location>
        <begin position="232"/>
        <end position="272"/>
    </location>
</feature>
<dbReference type="PROSITE" id="PS50174">
    <property type="entry name" value="G_PATCH"/>
    <property type="match status" value="1"/>
</dbReference>
<feature type="domain" description="FHA" evidence="2">
    <location>
        <begin position="108"/>
        <end position="160"/>
    </location>
</feature>
<dbReference type="EMBL" id="KV722336">
    <property type="protein sequence ID" value="OCH95480.1"/>
    <property type="molecule type" value="Genomic_DNA"/>
</dbReference>
<feature type="compositionally biased region" description="Low complexity" evidence="1">
    <location>
        <begin position="328"/>
        <end position="343"/>
    </location>
</feature>
<dbReference type="SMART" id="SM00443">
    <property type="entry name" value="G_patch"/>
    <property type="match status" value="1"/>
</dbReference>
<feature type="compositionally biased region" description="Pro residues" evidence="1">
    <location>
        <begin position="344"/>
        <end position="356"/>
    </location>
</feature>
<dbReference type="Proteomes" id="UP000250043">
    <property type="component" value="Unassembled WGS sequence"/>
</dbReference>
<evidence type="ECO:0000313" key="4">
    <source>
        <dbReference type="EMBL" id="OCH95480.1"/>
    </source>
</evidence>
<dbReference type="InterPro" id="IPR008984">
    <property type="entry name" value="SMAD_FHA_dom_sf"/>
</dbReference>
<dbReference type="InterPro" id="IPR053027">
    <property type="entry name" value="AGGF1"/>
</dbReference>
<dbReference type="Pfam" id="PF01585">
    <property type="entry name" value="G-patch"/>
    <property type="match status" value="1"/>
</dbReference>
<dbReference type="PROSITE" id="PS50006">
    <property type="entry name" value="FHA_DOMAIN"/>
    <property type="match status" value="1"/>
</dbReference>
<keyword evidence="5" id="KW-1185">Reference proteome</keyword>
<dbReference type="PANTHER" id="PTHR23106">
    <property type="entry name" value="ANGIOGENIC FACTOR WITH G PATCH AND FHA DOMAINS 1"/>
    <property type="match status" value="1"/>
</dbReference>
<dbReference type="Pfam" id="PF00498">
    <property type="entry name" value="FHA"/>
    <property type="match status" value="1"/>
</dbReference>
<dbReference type="PANTHER" id="PTHR23106:SF24">
    <property type="entry name" value="ANGIOGENIC FACTOR WITH G PATCH AND FHA DOMAINS 1"/>
    <property type="match status" value="1"/>
</dbReference>
<evidence type="ECO:0008006" key="6">
    <source>
        <dbReference type="Google" id="ProtNLM"/>
    </source>
</evidence>
<sequence>MEEGEIYSNDYVSPHPGYRRDPTSDGAVVQAEAASSPLLERPGDSEPSTLQPLDDDSPQPAADNGYGQYTSHSVQPTVRSGCLRLLVQQSPVLPKKQSIAVVDGYTEIQIGRDVAPPGSDTPRIRIKEMAVSKFHATIYWDMELREWAVVDMGSKHGTFLLSDLGSSVTDRTSGEGSGPTEPGSSHSRGVRLSPPKVASIPRRLRHLDALSIGDTTFIVHIHDRIPCADCSPKGNDEIPLFDPRRTDRLDEASKKRKRDEASVNNSLVAPVARDPKKALTMLKRSLLSHHDAPPAKAESARYIDRSARRRSLYPSTPPDAPGVASRNSLTPSASLSLSLSDAPAPKPEPVSAPPTPISDSNIGHRLLMKQGWQPGTGLGQPDSGGKSLVEPLHVNVTVGRAGLGMSSAPASVPGSPRLALDWKEGGKMRRWASVTSEETDAR</sequence>